<name>A0AAV0C1I0_9ASTE</name>
<comment type="caution">
    <text evidence="1">The sequence shown here is derived from an EMBL/GenBank/DDBJ whole genome shotgun (WGS) entry which is preliminary data.</text>
</comment>
<evidence type="ECO:0000313" key="1">
    <source>
        <dbReference type="EMBL" id="CAH9057612.1"/>
    </source>
</evidence>
<protein>
    <submittedName>
        <fullName evidence="1">Uncharacterized protein</fullName>
    </submittedName>
</protein>
<dbReference type="AlphaFoldDB" id="A0AAV0C1I0"/>
<dbReference type="EMBL" id="CAMAPF010000007">
    <property type="protein sequence ID" value="CAH9057612.1"/>
    <property type="molecule type" value="Genomic_DNA"/>
</dbReference>
<sequence length="64" mass="7475">MLLWGIWKRQNSLVWNDEWQQPAGLINCCASVLRAWREAQQSPAGSYERQCKLGRRRLDEAEDG</sequence>
<organism evidence="1 2">
    <name type="scientific">Cuscuta epithymum</name>
    <dbReference type="NCBI Taxonomy" id="186058"/>
    <lineage>
        <taxon>Eukaryota</taxon>
        <taxon>Viridiplantae</taxon>
        <taxon>Streptophyta</taxon>
        <taxon>Embryophyta</taxon>
        <taxon>Tracheophyta</taxon>
        <taxon>Spermatophyta</taxon>
        <taxon>Magnoliopsida</taxon>
        <taxon>eudicotyledons</taxon>
        <taxon>Gunneridae</taxon>
        <taxon>Pentapetalae</taxon>
        <taxon>asterids</taxon>
        <taxon>lamiids</taxon>
        <taxon>Solanales</taxon>
        <taxon>Convolvulaceae</taxon>
        <taxon>Cuscuteae</taxon>
        <taxon>Cuscuta</taxon>
        <taxon>Cuscuta subgen. Cuscuta</taxon>
    </lineage>
</organism>
<accession>A0AAV0C1I0</accession>
<gene>
    <name evidence="1" type="ORF">CEPIT_LOCUS1132</name>
</gene>
<dbReference type="Proteomes" id="UP001152523">
    <property type="component" value="Unassembled WGS sequence"/>
</dbReference>
<keyword evidence="2" id="KW-1185">Reference proteome</keyword>
<reference evidence="1" key="1">
    <citation type="submission" date="2022-07" db="EMBL/GenBank/DDBJ databases">
        <authorList>
            <person name="Macas J."/>
            <person name="Novak P."/>
            <person name="Neumann P."/>
        </authorList>
    </citation>
    <scope>NUCLEOTIDE SEQUENCE</scope>
</reference>
<evidence type="ECO:0000313" key="2">
    <source>
        <dbReference type="Proteomes" id="UP001152523"/>
    </source>
</evidence>
<proteinExistence type="predicted"/>